<dbReference type="Pfam" id="PF00004">
    <property type="entry name" value="AAA"/>
    <property type="match status" value="1"/>
</dbReference>
<comment type="caution">
    <text evidence="3">The sequence shown here is derived from an EMBL/GenBank/DDBJ whole genome shotgun (WGS) entry which is preliminary data.</text>
</comment>
<name>A0A370TPT7_9HELO</name>
<keyword evidence="4" id="KW-1185">Reference proteome</keyword>
<organism evidence="3 4">
    <name type="scientific">Venustampulla echinocandica</name>
    <dbReference type="NCBI Taxonomy" id="2656787"/>
    <lineage>
        <taxon>Eukaryota</taxon>
        <taxon>Fungi</taxon>
        <taxon>Dikarya</taxon>
        <taxon>Ascomycota</taxon>
        <taxon>Pezizomycotina</taxon>
        <taxon>Leotiomycetes</taxon>
        <taxon>Helotiales</taxon>
        <taxon>Pleuroascaceae</taxon>
        <taxon>Venustampulla</taxon>
    </lineage>
</organism>
<dbReference type="GO" id="GO:0005524">
    <property type="term" value="F:ATP binding"/>
    <property type="evidence" value="ECO:0007669"/>
    <property type="project" value="InterPro"/>
</dbReference>
<evidence type="ECO:0000259" key="2">
    <source>
        <dbReference type="SMART" id="SM00382"/>
    </source>
</evidence>
<evidence type="ECO:0000256" key="1">
    <source>
        <dbReference type="SAM" id="MobiDB-lite"/>
    </source>
</evidence>
<dbReference type="Proteomes" id="UP000254866">
    <property type="component" value="Unassembled WGS sequence"/>
</dbReference>
<feature type="domain" description="AAA+ ATPase" evidence="2">
    <location>
        <begin position="598"/>
        <end position="725"/>
    </location>
</feature>
<feature type="compositionally biased region" description="Basic and acidic residues" evidence="1">
    <location>
        <begin position="43"/>
        <end position="60"/>
    </location>
</feature>
<dbReference type="EMBL" id="NPIC01000003">
    <property type="protein sequence ID" value="RDL37540.1"/>
    <property type="molecule type" value="Genomic_DNA"/>
</dbReference>
<protein>
    <recommendedName>
        <fullName evidence="2">AAA+ ATPase domain-containing protein</fullName>
    </recommendedName>
</protein>
<dbReference type="InterPro" id="IPR003593">
    <property type="entry name" value="AAA+_ATPase"/>
</dbReference>
<reference evidence="3 4" key="1">
    <citation type="journal article" date="2018" name="IMA Fungus">
        <title>IMA Genome-F 9: Draft genome sequence of Annulohypoxylon stygium, Aspergillus mulundensis, Berkeleyomyces basicola (syn. Thielaviopsis basicola), Ceratocystis smalleyi, two Cercospora beticola strains, Coleophoma cylindrospora, Fusarium fracticaudum, Phialophora cf. hyalina, and Morchella septimelata.</title>
        <authorList>
            <person name="Wingfield B.D."/>
            <person name="Bills G.F."/>
            <person name="Dong Y."/>
            <person name="Huang W."/>
            <person name="Nel W.J."/>
            <person name="Swalarsk-Parry B.S."/>
            <person name="Vaghefi N."/>
            <person name="Wilken P.M."/>
            <person name="An Z."/>
            <person name="de Beer Z.W."/>
            <person name="De Vos L."/>
            <person name="Chen L."/>
            <person name="Duong T.A."/>
            <person name="Gao Y."/>
            <person name="Hammerbacher A."/>
            <person name="Kikkert J.R."/>
            <person name="Li Y."/>
            <person name="Li H."/>
            <person name="Li K."/>
            <person name="Li Q."/>
            <person name="Liu X."/>
            <person name="Ma X."/>
            <person name="Naidoo K."/>
            <person name="Pethybridge S.J."/>
            <person name="Sun J."/>
            <person name="Steenkamp E.T."/>
            <person name="van der Nest M.A."/>
            <person name="van Wyk S."/>
            <person name="Wingfield M.J."/>
            <person name="Xiong C."/>
            <person name="Yue Q."/>
            <person name="Zhang X."/>
        </authorList>
    </citation>
    <scope>NUCLEOTIDE SEQUENCE [LARGE SCALE GENOMIC DNA]</scope>
    <source>
        <strain evidence="3 4">BP 5553</strain>
    </source>
</reference>
<dbReference type="OrthoDB" id="10042665at2759"/>
<dbReference type="SMART" id="SM00382">
    <property type="entry name" value="AAA"/>
    <property type="match status" value="1"/>
</dbReference>
<gene>
    <name evidence="3" type="ORF">BP5553_04973</name>
</gene>
<dbReference type="PANTHER" id="PTHR46411:SF2">
    <property type="entry name" value="AAA+ ATPASE DOMAIN-CONTAINING PROTEIN"/>
    <property type="match status" value="1"/>
</dbReference>
<accession>A0A370TPT7</accession>
<sequence length="842" mass="96124">MDTTKGRYEYRSRGDNFSTRSRPRDSTHSHHPPPASSAASPSTHRDSTKTNRRFGEREQSIRPSPPADGIIESSTRLHLSHRQESTYESDEAPVSPQLRPEKHRGRPPLLTYNWRAEVCRFLNLGIESSDEALYEELQAAEKRLEEADRLTSLGAPPEDLIPRYQTIHRVRCAEGGQHEEFFLEEPFAVNSGPQNFHLRASNRIDNYDLYLERNKDVALVAFKDYRCCGSSRSRSRRLDPIGISDPSTLITNESVSIISAELCSALRDLTDRALGHIPHPEFEVEFEFPSPFLWWFHGRRELEESQQNLDSYGQSQIAVFQQYLDYRFEEEWATVDSLLAKGEISAQYIHYLYVPQTILVRKSEDERPGQQEAYIADSWLSRPDGGRSSGYLIDCKSWSFDGNFQKDSTTVSIGRFPSMKKTFKVTDLALYPISFAENGAEEALRERGKMFWKCRKRNYVCYSEGRDNGIQSMSDPRFMVDIATYKLMHPSDQVAGDFPNDIPKRANKDDLGAKAMSRDEPPARDDFLLCLPKSIPGFNMNKKEWTSLDVSRITAVTWNQEAFNTLVVDEATKKLISALVTTKIDAEKGTDLMSGKGNGLFILLHGGPGTGKTLTAESVAEYSKKPLYRVTCGDIGTKAEEVEKYLEVVMLLGKTWDCVVLLDEADVFLEQRRIFDLQRNALVSVFLRVLEYYDGILILTSNRVGIFDEAFKSRIQLTLRYKTLQEPQRLQIWGNFIARLESLQSSTFTPNHSPSPNATEDLGINVVEIRENLKELAEAELNGREIRNAISTARQLAMFEKSMMGYRHLKLVIEETRKFGEYLVELRKGFTPDEIMKDMGER</sequence>
<dbReference type="SUPFAM" id="SSF52540">
    <property type="entry name" value="P-loop containing nucleoside triphosphate hydrolases"/>
    <property type="match status" value="1"/>
</dbReference>
<dbReference type="Gene3D" id="3.40.50.300">
    <property type="entry name" value="P-loop containing nucleotide triphosphate hydrolases"/>
    <property type="match status" value="1"/>
</dbReference>
<dbReference type="AlphaFoldDB" id="A0A370TPT7"/>
<feature type="compositionally biased region" description="Basic and acidic residues" evidence="1">
    <location>
        <begin position="1"/>
        <end position="14"/>
    </location>
</feature>
<dbReference type="CDD" id="cd19481">
    <property type="entry name" value="RecA-like_protease"/>
    <property type="match status" value="1"/>
</dbReference>
<proteinExistence type="predicted"/>
<evidence type="ECO:0000313" key="3">
    <source>
        <dbReference type="EMBL" id="RDL37540.1"/>
    </source>
</evidence>
<dbReference type="STRING" id="2656787.A0A370TPT7"/>
<evidence type="ECO:0000313" key="4">
    <source>
        <dbReference type="Proteomes" id="UP000254866"/>
    </source>
</evidence>
<dbReference type="GO" id="GO:0016887">
    <property type="term" value="F:ATP hydrolysis activity"/>
    <property type="evidence" value="ECO:0007669"/>
    <property type="project" value="InterPro"/>
</dbReference>
<feature type="region of interest" description="Disordered" evidence="1">
    <location>
        <begin position="1"/>
        <end position="104"/>
    </location>
</feature>
<dbReference type="InterPro" id="IPR056599">
    <property type="entry name" value="AAA_lid_fung"/>
</dbReference>
<dbReference type="Pfam" id="PF22942">
    <property type="entry name" value="DUF7025"/>
    <property type="match status" value="1"/>
</dbReference>
<dbReference type="InterPro" id="IPR003959">
    <property type="entry name" value="ATPase_AAA_core"/>
</dbReference>
<dbReference type="InterPro" id="IPR054289">
    <property type="entry name" value="DUF7025"/>
</dbReference>
<dbReference type="RefSeq" id="XP_031870196.1">
    <property type="nucleotide sequence ID" value="XM_032013596.1"/>
</dbReference>
<dbReference type="GeneID" id="43597822"/>
<dbReference type="InterPro" id="IPR027417">
    <property type="entry name" value="P-loop_NTPase"/>
</dbReference>
<dbReference type="PANTHER" id="PTHR46411">
    <property type="entry name" value="FAMILY ATPASE, PUTATIVE-RELATED"/>
    <property type="match status" value="1"/>
</dbReference>
<dbReference type="Pfam" id="PF23232">
    <property type="entry name" value="AAA_lid_13"/>
    <property type="match status" value="1"/>
</dbReference>